<name>A0A0X8FAD2_9LACT</name>
<gene>
    <name evidence="2" type="ORF">AWM72_02465</name>
    <name evidence="3" type="ORF">CYJ28_06630</name>
</gene>
<feature type="transmembrane region" description="Helical" evidence="1">
    <location>
        <begin position="375"/>
        <end position="392"/>
    </location>
</feature>
<reference evidence="2 4" key="1">
    <citation type="journal article" date="2016" name="Genome Announc.">
        <title>Complete Genome Sequences of Aerococcus christensenii CCUG 28831T, Aerococcus sanguinicola CCUG 43001T, Aerococcus urinae CCUG 36881T, Aerococcus urinaeequi CCUG 28094T, Aerococcus urinaehominis CCUG 42038 BT, and Aerococcus viridans CCUG 4311T.</title>
        <authorList>
            <person name="Carkaci D."/>
            <person name="Dargis R."/>
            <person name="Nielsen X.C."/>
            <person name="Skovgaard O."/>
            <person name="Fuursted K."/>
            <person name="Christensen J.J."/>
        </authorList>
    </citation>
    <scope>NUCLEOTIDE SEQUENCE [LARGE SCALE GENOMIC DNA]</scope>
    <source>
        <strain evidence="2 4">CCUG43001</strain>
    </source>
</reference>
<feature type="transmembrane region" description="Helical" evidence="1">
    <location>
        <begin position="142"/>
        <end position="159"/>
    </location>
</feature>
<keyword evidence="1" id="KW-0472">Membrane</keyword>
<dbReference type="RefSeq" id="WP_067972649.1">
    <property type="nucleotide sequence ID" value="NZ_CAJHKM010000004.1"/>
</dbReference>
<feature type="transmembrane region" description="Helical" evidence="1">
    <location>
        <begin position="321"/>
        <end position="339"/>
    </location>
</feature>
<evidence type="ECO:0000313" key="5">
    <source>
        <dbReference type="Proteomes" id="UP000234239"/>
    </source>
</evidence>
<keyword evidence="4" id="KW-1185">Reference proteome</keyword>
<protein>
    <recommendedName>
        <fullName evidence="6">Glycosyltransferase RgtA/B/C/D-like domain-containing protein</fullName>
    </recommendedName>
</protein>
<sequence length="514" mass="57993">MTDSKKSLAFKLIGLLTLAICLLAAFRTGQDKLGYHVDEYYSYGLSNSYYKPFPDDYNQWLSPDYYADYLTTSEDDRFSYGSVYYNQTQDVHPPFYYMVLHTVSSFFPGTFSKWLGLGVNLVLYALILVVLFFFLRELLANRWLALALASFYGLSVGGLTSFVYIRMYLLLALIQVVFAYLAYKYLKAPSRKILLAAMATTLLGGLSQYYYYIFAGILTAVLFGLLCLRQEGKAASQFALGQAMSVLACLAIFPSTIDHLFNSNRGNEVVGNLFGTQQVDQVRAFYDLIMDQLFAGYGKPLLVFAILAFLVLSWQRKALDSFLLLALPAVLGVALIALVSPYPSARYIFAFYPLIIACAGLLYQQVLSPIPHLGWAKLALLVCLLGGLGYVGQRDYELDYLYPEADEFMQVVNTVSEAPVIVIPESETPQRTAWHCEELMQFPAIYPLAAQESHYAEGIQEMAPGPVEDQVVLLIHRDVLNQHPEVITSLYDKFGFSENNWLGRNRHFELYQLH</sequence>
<organism evidence="2 4">
    <name type="scientific">Aerococcus sanguinicola</name>
    <dbReference type="NCBI Taxonomy" id="119206"/>
    <lineage>
        <taxon>Bacteria</taxon>
        <taxon>Bacillati</taxon>
        <taxon>Bacillota</taxon>
        <taxon>Bacilli</taxon>
        <taxon>Lactobacillales</taxon>
        <taxon>Aerococcaceae</taxon>
        <taxon>Aerococcus</taxon>
    </lineage>
</organism>
<reference evidence="3 5" key="3">
    <citation type="submission" date="2017-12" db="EMBL/GenBank/DDBJ databases">
        <title>Phylogenetic diversity of female urinary microbiome.</title>
        <authorList>
            <person name="Thomas-White K."/>
            <person name="Wolfe A.J."/>
        </authorList>
    </citation>
    <scope>NUCLEOTIDE SEQUENCE [LARGE SCALE GENOMIC DNA]</scope>
    <source>
        <strain evidence="3 5">UMB0139</strain>
    </source>
</reference>
<dbReference type="AlphaFoldDB" id="A0A0X8FAD2"/>
<feature type="transmembrane region" description="Helical" evidence="1">
    <location>
        <begin position="165"/>
        <end position="183"/>
    </location>
</feature>
<dbReference type="OrthoDB" id="2005760at2"/>
<evidence type="ECO:0008006" key="6">
    <source>
        <dbReference type="Google" id="ProtNLM"/>
    </source>
</evidence>
<dbReference type="EMBL" id="PKGY01000003">
    <property type="protein sequence ID" value="PKZ21577.1"/>
    <property type="molecule type" value="Genomic_DNA"/>
</dbReference>
<dbReference type="KEGG" id="asan:AWM72_02465"/>
<feature type="transmembrane region" description="Helical" evidence="1">
    <location>
        <begin position="294"/>
        <end position="314"/>
    </location>
</feature>
<proteinExistence type="predicted"/>
<keyword evidence="1" id="KW-0812">Transmembrane</keyword>
<feature type="transmembrane region" description="Helical" evidence="1">
    <location>
        <begin position="345"/>
        <end position="363"/>
    </location>
</feature>
<feature type="transmembrane region" description="Helical" evidence="1">
    <location>
        <begin position="240"/>
        <end position="257"/>
    </location>
</feature>
<feature type="transmembrane region" description="Helical" evidence="1">
    <location>
        <begin position="212"/>
        <end position="228"/>
    </location>
</feature>
<feature type="transmembrane region" description="Helical" evidence="1">
    <location>
        <begin position="114"/>
        <end position="135"/>
    </location>
</feature>
<evidence type="ECO:0000256" key="1">
    <source>
        <dbReference type="SAM" id="Phobius"/>
    </source>
</evidence>
<dbReference type="GeneID" id="92902930"/>
<dbReference type="Proteomes" id="UP000234239">
    <property type="component" value="Unassembled WGS sequence"/>
</dbReference>
<reference evidence="4" key="2">
    <citation type="submission" date="2016-01" db="EMBL/GenBank/DDBJ databases">
        <title>Six Aerococcus type strain genome sequencing and assembly using PacBio and Illumina Hiseq.</title>
        <authorList>
            <person name="Carkaci D."/>
            <person name="Dargis R."/>
            <person name="Nielsen X.C."/>
            <person name="Skovgaard O."/>
            <person name="Fuursted K."/>
            <person name="Christensen J.J."/>
        </authorList>
    </citation>
    <scope>NUCLEOTIDE SEQUENCE [LARGE SCALE GENOMIC DNA]</scope>
    <source>
        <strain evidence="4">CCUG43001</strain>
    </source>
</reference>
<keyword evidence="1" id="KW-1133">Transmembrane helix</keyword>
<dbReference type="Proteomes" id="UP000069912">
    <property type="component" value="Chromosome"/>
</dbReference>
<evidence type="ECO:0000313" key="2">
    <source>
        <dbReference type="EMBL" id="AMB93693.1"/>
    </source>
</evidence>
<dbReference type="EMBL" id="CP014160">
    <property type="protein sequence ID" value="AMB93693.1"/>
    <property type="molecule type" value="Genomic_DNA"/>
</dbReference>
<accession>A0A0X8FAD2</accession>
<evidence type="ECO:0000313" key="3">
    <source>
        <dbReference type="EMBL" id="PKZ21577.1"/>
    </source>
</evidence>
<evidence type="ECO:0000313" key="4">
    <source>
        <dbReference type="Proteomes" id="UP000069912"/>
    </source>
</evidence>